<proteinExistence type="predicted"/>
<feature type="transmembrane region" description="Helical" evidence="1">
    <location>
        <begin position="207"/>
        <end position="226"/>
    </location>
</feature>
<feature type="transmembrane region" description="Helical" evidence="1">
    <location>
        <begin position="231"/>
        <end position="249"/>
    </location>
</feature>
<comment type="caution">
    <text evidence="2">The sequence shown here is derived from an EMBL/GenBank/DDBJ whole genome shotgun (WGS) entry which is preliminary data.</text>
</comment>
<evidence type="ECO:0000313" key="2">
    <source>
        <dbReference type="EMBL" id="CAE1302152.1"/>
    </source>
</evidence>
<dbReference type="AlphaFoldDB" id="A0A812DER3"/>
<keyword evidence="1" id="KW-0472">Membrane</keyword>
<evidence type="ECO:0000313" key="3">
    <source>
        <dbReference type="Proteomes" id="UP000597762"/>
    </source>
</evidence>
<reference evidence="2" key="1">
    <citation type="submission" date="2021-01" db="EMBL/GenBank/DDBJ databases">
        <authorList>
            <person name="Li R."/>
            <person name="Bekaert M."/>
        </authorList>
    </citation>
    <scope>NUCLEOTIDE SEQUENCE</scope>
    <source>
        <strain evidence="2">Farmed</strain>
    </source>
</reference>
<feature type="transmembrane region" description="Helical" evidence="1">
    <location>
        <begin position="60"/>
        <end position="85"/>
    </location>
</feature>
<keyword evidence="1" id="KW-1133">Transmembrane helix</keyword>
<evidence type="ECO:0000256" key="1">
    <source>
        <dbReference type="SAM" id="Phobius"/>
    </source>
</evidence>
<accession>A0A812DER3</accession>
<keyword evidence="1" id="KW-0812">Transmembrane</keyword>
<dbReference type="Proteomes" id="UP000597762">
    <property type="component" value="Unassembled WGS sequence"/>
</dbReference>
<feature type="transmembrane region" description="Helical" evidence="1">
    <location>
        <begin position="149"/>
        <end position="168"/>
    </location>
</feature>
<keyword evidence="3" id="KW-1185">Reference proteome</keyword>
<sequence length="251" mass="30240">MDPLFTSSSSSSRGYIISTCILTNACAYNITTTTPASIIVDIVSAYIRTLQYACRDACYFFFRISLFLSAHFTSFFLLFLLHLPFFLRFYFHLSNNIYVNSNVVYWFACHLNYFRIYFSTIFRGLVLSFPFQSSSFQISFFFFSNTFDSFFIFLHIFLDFLIYFLFSLTLFHSSIFFYLSFFFCIPYLFFLFLLLSLHYFFHYFHSYFLFAYFHFMYFSLSLFLALKHYSLLSSMLSFLYVFFLISFFLSF</sequence>
<dbReference type="EMBL" id="CAHIKZ030003604">
    <property type="protein sequence ID" value="CAE1302152.1"/>
    <property type="molecule type" value="Genomic_DNA"/>
</dbReference>
<gene>
    <name evidence="2" type="ORF">SPHA_54820</name>
</gene>
<feature type="transmembrane region" description="Helical" evidence="1">
    <location>
        <begin position="121"/>
        <end position="143"/>
    </location>
</feature>
<name>A0A812DER3_ACAPH</name>
<organism evidence="2 3">
    <name type="scientific">Acanthosepion pharaonis</name>
    <name type="common">Pharaoh cuttlefish</name>
    <name type="synonym">Sepia pharaonis</name>
    <dbReference type="NCBI Taxonomy" id="158019"/>
    <lineage>
        <taxon>Eukaryota</taxon>
        <taxon>Metazoa</taxon>
        <taxon>Spiralia</taxon>
        <taxon>Lophotrochozoa</taxon>
        <taxon>Mollusca</taxon>
        <taxon>Cephalopoda</taxon>
        <taxon>Coleoidea</taxon>
        <taxon>Decapodiformes</taxon>
        <taxon>Sepiida</taxon>
        <taxon>Sepiina</taxon>
        <taxon>Sepiidae</taxon>
        <taxon>Acanthosepion</taxon>
    </lineage>
</organism>
<protein>
    <submittedName>
        <fullName evidence="2">Uncharacterized protein</fullName>
    </submittedName>
</protein>
<feature type="transmembrane region" description="Helical" evidence="1">
    <location>
        <begin position="175"/>
        <end position="201"/>
    </location>
</feature>